<accession>A0A7K4LPE1</accession>
<comment type="caution">
    <text evidence="3">The sequence shown here is derived from an EMBL/GenBank/DDBJ whole genome shotgun (WGS) entry which is preliminary data.</text>
</comment>
<name>A0A7K4LPE1_9AVES</name>
<dbReference type="PROSITE" id="PS01159">
    <property type="entry name" value="WW_DOMAIN_1"/>
    <property type="match status" value="2"/>
</dbReference>
<feature type="non-terminal residue" evidence="3">
    <location>
        <position position="1"/>
    </location>
</feature>
<evidence type="ECO:0000313" key="4">
    <source>
        <dbReference type="Proteomes" id="UP000534426"/>
    </source>
</evidence>
<dbReference type="Gene3D" id="2.20.70.10">
    <property type="match status" value="2"/>
</dbReference>
<evidence type="ECO:0000313" key="3">
    <source>
        <dbReference type="EMBL" id="NWJ06564.1"/>
    </source>
</evidence>
<dbReference type="SMART" id="SM00456">
    <property type="entry name" value="WW"/>
    <property type="match status" value="2"/>
</dbReference>
<dbReference type="PANTHER" id="PTHR47852:SF2">
    <property type="entry name" value="WW DOMAIN-CONTAINING PROTEIN"/>
    <property type="match status" value="1"/>
</dbReference>
<dbReference type="AlphaFoldDB" id="A0A7K4LPE1"/>
<sequence length="207" mass="21706">PEQPPEPIYLNIVELREEAAAAAGQAVPGPAPPHASPATWEAHTDTSSGHVFYYNPLTGESTWECPVEEAEDGVSPSVSPAASPAHSTGAAAAWGRYMDEASGQAFFYNSVTGETSWDPPDPGATSSCPDMSAGVAPCGAAEQRPPTPETDYPELSPDELEAYTDDNYSPLGFSEAGASPYLLPQPAGWCRPEGAVFCAEHYAMDTV</sequence>
<reference evidence="3 4" key="1">
    <citation type="submission" date="2019-09" db="EMBL/GenBank/DDBJ databases">
        <title>Bird 10,000 Genomes (B10K) Project - Family phase.</title>
        <authorList>
            <person name="Zhang G."/>
        </authorList>
    </citation>
    <scope>NUCLEOTIDE SEQUENCE [LARGE SCALE GENOMIC DNA]</scope>
    <source>
        <strain evidence="3">B10K-MSB-37135</strain>
        <tissue evidence="3">Heart</tissue>
    </source>
</reference>
<dbReference type="Proteomes" id="UP000534426">
    <property type="component" value="Unassembled WGS sequence"/>
</dbReference>
<dbReference type="CDD" id="cd00201">
    <property type="entry name" value="WW"/>
    <property type="match status" value="2"/>
</dbReference>
<dbReference type="PROSITE" id="PS50020">
    <property type="entry name" value="WW_DOMAIN_2"/>
    <property type="match status" value="2"/>
</dbReference>
<evidence type="ECO:0000256" key="1">
    <source>
        <dbReference type="SAM" id="MobiDB-lite"/>
    </source>
</evidence>
<feature type="region of interest" description="Disordered" evidence="1">
    <location>
        <begin position="113"/>
        <end position="169"/>
    </location>
</feature>
<feature type="domain" description="WW" evidence="2">
    <location>
        <begin position="34"/>
        <end position="68"/>
    </location>
</feature>
<keyword evidence="4" id="KW-1185">Reference proteome</keyword>
<evidence type="ECO:0000259" key="2">
    <source>
        <dbReference type="PROSITE" id="PS50020"/>
    </source>
</evidence>
<dbReference type="Pfam" id="PF00397">
    <property type="entry name" value="WW"/>
    <property type="match status" value="2"/>
</dbReference>
<feature type="non-terminal residue" evidence="3">
    <location>
        <position position="207"/>
    </location>
</feature>
<dbReference type="PANTHER" id="PTHR47852">
    <property type="entry name" value="OS06G0298400 PROTEIN"/>
    <property type="match status" value="1"/>
</dbReference>
<organism evidence="3 4">
    <name type="scientific">Crypturellus undulatus</name>
    <dbReference type="NCBI Taxonomy" id="48396"/>
    <lineage>
        <taxon>Eukaryota</taxon>
        <taxon>Metazoa</taxon>
        <taxon>Chordata</taxon>
        <taxon>Craniata</taxon>
        <taxon>Vertebrata</taxon>
        <taxon>Euteleostomi</taxon>
        <taxon>Archelosauria</taxon>
        <taxon>Archosauria</taxon>
        <taxon>Dinosauria</taxon>
        <taxon>Saurischia</taxon>
        <taxon>Theropoda</taxon>
        <taxon>Coelurosauria</taxon>
        <taxon>Aves</taxon>
        <taxon>Palaeognathae</taxon>
        <taxon>Tinamiformes</taxon>
        <taxon>Tinamidae</taxon>
        <taxon>Crypturellus</taxon>
    </lineage>
</organism>
<feature type="region of interest" description="Disordered" evidence="1">
    <location>
        <begin position="20"/>
        <end position="44"/>
    </location>
</feature>
<dbReference type="InterPro" id="IPR001202">
    <property type="entry name" value="WW_dom"/>
</dbReference>
<proteinExistence type="predicted"/>
<gene>
    <name evidence="3" type="primary">Arhgap27_1</name>
    <name evidence="3" type="ORF">CRYUND_R14833</name>
</gene>
<dbReference type="EMBL" id="VWPW01020716">
    <property type="protein sequence ID" value="NWJ06564.1"/>
    <property type="molecule type" value="Genomic_DNA"/>
</dbReference>
<dbReference type="InterPro" id="IPR036020">
    <property type="entry name" value="WW_dom_sf"/>
</dbReference>
<protein>
    <submittedName>
        <fullName evidence="3">RHG27 protein</fullName>
    </submittedName>
</protein>
<feature type="domain" description="WW" evidence="2">
    <location>
        <begin position="88"/>
        <end position="122"/>
    </location>
</feature>
<dbReference type="SUPFAM" id="SSF51045">
    <property type="entry name" value="WW domain"/>
    <property type="match status" value="2"/>
</dbReference>